<name>A0ABT1VL92_9GAMM</name>
<reference evidence="1 2" key="1">
    <citation type="submission" date="2022-07" db="EMBL/GenBank/DDBJ databases">
        <title>Pantoea trifolii sp. nov. isolated from root nodules of Trifolium rubens.</title>
        <authorList>
            <person name="Kalita M."/>
            <person name="Wdowiak-Wrobel S."/>
            <person name="Marek-Kozaczuk M."/>
            <person name="Palusinska-Szysz M."/>
            <person name="Sokolowski W."/>
            <person name="Coutinho T."/>
            <person name="Hlahane L."/>
        </authorList>
    </citation>
    <scope>NUCLEOTIDE SEQUENCE [LARGE SCALE GENOMIC DNA]</scope>
    <source>
        <strain evidence="1 2">MMK2</strain>
    </source>
</reference>
<dbReference type="Proteomes" id="UP001300015">
    <property type="component" value="Unassembled WGS sequence"/>
</dbReference>
<dbReference type="EMBL" id="JANIET010000001">
    <property type="protein sequence ID" value="MCQ8228298.1"/>
    <property type="molecule type" value="Genomic_DNA"/>
</dbReference>
<sequence length="488" mass="56473">MKNVLILSNGAPNYHYFFNHLARLLSKDEANVAFAVDSELSRDNNALDELNLNVYEFSSYFRQHETNIYTLQRYNKYNLNFMLLSDFERAEIYGVWGEKDKGYLSRLLSALCSFYEMIIEKENIDYILYENVSNTFSHVAWAVATEHGKKYLGIGGSRIPGRFSISSNPLDDSRAKTFSKLIETNSIEVPEEVKKWSAEYLENIDTVVPDYMKINGLDNINLITRYFNPNKINTLKRIFKHVNDDGYHSFQSGNPVKTYFNLFKRNVKRKLKIKKLKHYYDDSSLDESFLLYPMHFHPESSTSILAGNFLNEYEVIKNISFNLPQGVFLYVKDHISAWGYPSLDFYNKLKKLPNVKILAPTEQTKLLIKSSLGVVTLTSTVGYEALLLGKKVFLYGNVFYEYHKNVVKVESPEKLFNIFNENLKPFNNDIEYAKNFVAACYLATYPGTMNLMLTGRAAEVKAEEIYLSVIKEIVFSDIDAVENEKIWL</sequence>
<keyword evidence="2" id="KW-1185">Reference proteome</keyword>
<proteinExistence type="predicted"/>
<comment type="caution">
    <text evidence="1">The sequence shown here is derived from an EMBL/GenBank/DDBJ whole genome shotgun (WGS) entry which is preliminary data.</text>
</comment>
<dbReference type="InterPro" id="IPR007833">
    <property type="entry name" value="Capsule_polysaccharide_synth"/>
</dbReference>
<protein>
    <recommendedName>
        <fullName evidence="3">Capsule polysaccharide biosynthesis protein</fullName>
    </recommendedName>
</protein>
<gene>
    <name evidence="1" type="ORF">NQH49_12510</name>
</gene>
<dbReference type="InterPro" id="IPR043148">
    <property type="entry name" value="TagF_C"/>
</dbReference>
<accession>A0ABT1VL92</accession>
<evidence type="ECO:0008006" key="3">
    <source>
        <dbReference type="Google" id="ProtNLM"/>
    </source>
</evidence>
<evidence type="ECO:0000313" key="2">
    <source>
        <dbReference type="Proteomes" id="UP001300015"/>
    </source>
</evidence>
<evidence type="ECO:0000313" key="1">
    <source>
        <dbReference type="EMBL" id="MCQ8228298.1"/>
    </source>
</evidence>
<dbReference type="RefSeq" id="WP_256696847.1">
    <property type="nucleotide sequence ID" value="NZ_JANIES010000001.1"/>
</dbReference>
<organism evidence="1 2">
    <name type="scientific">Pantoea trifolii</name>
    <dbReference type="NCBI Taxonomy" id="2968030"/>
    <lineage>
        <taxon>Bacteria</taxon>
        <taxon>Pseudomonadati</taxon>
        <taxon>Pseudomonadota</taxon>
        <taxon>Gammaproteobacteria</taxon>
        <taxon>Enterobacterales</taxon>
        <taxon>Erwiniaceae</taxon>
        <taxon>Pantoea</taxon>
    </lineage>
</organism>
<dbReference type="Gene3D" id="3.40.50.12580">
    <property type="match status" value="1"/>
</dbReference>
<dbReference type="Pfam" id="PF05159">
    <property type="entry name" value="Capsule_synth"/>
    <property type="match status" value="1"/>
</dbReference>